<proteinExistence type="predicted"/>
<protein>
    <recommendedName>
        <fullName evidence="1">Uroporphyrinogen decarboxylase (URO-D) domain-containing protein</fullName>
    </recommendedName>
</protein>
<dbReference type="GO" id="GO:0004853">
    <property type="term" value="F:uroporphyrinogen decarboxylase activity"/>
    <property type="evidence" value="ECO:0007669"/>
    <property type="project" value="InterPro"/>
</dbReference>
<evidence type="ECO:0000313" key="2">
    <source>
        <dbReference type="EMBL" id="TET08153.1"/>
    </source>
</evidence>
<dbReference type="InterPro" id="IPR038071">
    <property type="entry name" value="UROD/MetE-like_sf"/>
</dbReference>
<dbReference type="Pfam" id="PF01208">
    <property type="entry name" value="URO-D"/>
    <property type="match status" value="1"/>
</dbReference>
<reference evidence="2 3" key="1">
    <citation type="submission" date="2019-03" db="EMBL/GenBank/DDBJ databases">
        <title>Metabolic potential of uncultured bacteria and archaea associated with petroleum seepage in deep-sea sediments.</title>
        <authorList>
            <person name="Dong X."/>
            <person name="Hubert C."/>
        </authorList>
    </citation>
    <scope>NUCLEOTIDE SEQUENCE [LARGE SCALE GENOMIC DNA]</scope>
    <source>
        <strain evidence="2">E44_bin7</strain>
    </source>
</reference>
<dbReference type="Proteomes" id="UP000316360">
    <property type="component" value="Unassembled WGS sequence"/>
</dbReference>
<dbReference type="InterPro" id="IPR052024">
    <property type="entry name" value="Methanogen_methyltrans"/>
</dbReference>
<dbReference type="InterPro" id="IPR000257">
    <property type="entry name" value="Uroporphyrinogen_deCOase"/>
</dbReference>
<dbReference type="Gene3D" id="3.20.20.210">
    <property type="match status" value="1"/>
</dbReference>
<dbReference type="EMBL" id="SOKJ01000376">
    <property type="protein sequence ID" value="TET08153.1"/>
    <property type="molecule type" value="Genomic_DNA"/>
</dbReference>
<gene>
    <name evidence="2" type="ORF">E3J84_06515</name>
</gene>
<evidence type="ECO:0000259" key="1">
    <source>
        <dbReference type="Pfam" id="PF01208"/>
    </source>
</evidence>
<dbReference type="GO" id="GO:0006779">
    <property type="term" value="P:porphyrin-containing compound biosynthetic process"/>
    <property type="evidence" value="ECO:0007669"/>
    <property type="project" value="InterPro"/>
</dbReference>
<evidence type="ECO:0000313" key="3">
    <source>
        <dbReference type="Proteomes" id="UP000316360"/>
    </source>
</evidence>
<accession>A0A523RQT6</accession>
<dbReference type="PANTHER" id="PTHR47099">
    <property type="entry name" value="METHYLCOBAMIDE:COM METHYLTRANSFERASE MTBA"/>
    <property type="match status" value="1"/>
</dbReference>
<sequence length="302" mass="34766">MDPRIESCQILEETSEYVIFRSGFGCSVKKDYSSPLPQFFDFPIHSPEEYRNFIFENPNDKRRYKDERRDIVSGDGFTTQCSFLEDVEKNRDKFCIFGSICDPCEVLWRIRGYEETLMDVALKPEMVKKIVERAAYFMIDIGKNELKKGKFPVLWIWGDIASDKGMLLSPKSYREIFFPSLKRICRVLKKEGIKLVYHSDGDMRAILPLLIEAGIDAIDPMQVRAGINMIELSKKYGKQLAFVGNINIYGSKEEIKKEVLMKLKAVREGGWIGSSSESVGGDVSVENYECFVQVVRKYGRMT</sequence>
<dbReference type="PANTHER" id="PTHR47099:SF1">
    <property type="entry name" value="METHYLCOBAMIDE:COM METHYLTRANSFERASE MTBA"/>
    <property type="match status" value="1"/>
</dbReference>
<feature type="domain" description="Uroporphyrinogen decarboxylase (URO-D)" evidence="1">
    <location>
        <begin position="92"/>
        <end position="298"/>
    </location>
</feature>
<name>A0A523RQT6_UNCAE</name>
<dbReference type="SUPFAM" id="SSF51726">
    <property type="entry name" value="UROD/MetE-like"/>
    <property type="match status" value="1"/>
</dbReference>
<comment type="caution">
    <text evidence="2">The sequence shown here is derived from an EMBL/GenBank/DDBJ whole genome shotgun (WGS) entry which is preliminary data.</text>
</comment>
<organism evidence="2 3">
    <name type="scientific">Aerophobetes bacterium</name>
    <dbReference type="NCBI Taxonomy" id="2030807"/>
    <lineage>
        <taxon>Bacteria</taxon>
        <taxon>Candidatus Aerophobota</taxon>
    </lineage>
</organism>
<dbReference type="AlphaFoldDB" id="A0A523RQT6"/>